<evidence type="ECO:0000256" key="4">
    <source>
        <dbReference type="ARBA" id="ARBA00023157"/>
    </source>
</evidence>
<dbReference type="GO" id="GO:0017147">
    <property type="term" value="F:Wnt-protein binding"/>
    <property type="evidence" value="ECO:0007669"/>
    <property type="project" value="TreeGrafter"/>
</dbReference>
<dbReference type="PANTHER" id="PTHR46513">
    <property type="entry name" value="VITELLOGENIN RECEPTOR-LIKE PROTEIN-RELATED-RELATED"/>
    <property type="match status" value="1"/>
</dbReference>
<organism evidence="9 10">
    <name type="scientific">Lingula anatina</name>
    <name type="common">Brachiopod</name>
    <name type="synonym">Lingula unguis</name>
    <dbReference type="NCBI Taxonomy" id="7574"/>
    <lineage>
        <taxon>Eukaryota</taxon>
        <taxon>Metazoa</taxon>
        <taxon>Spiralia</taxon>
        <taxon>Lophotrochozoa</taxon>
        <taxon>Brachiopoda</taxon>
        <taxon>Linguliformea</taxon>
        <taxon>Lingulata</taxon>
        <taxon>Lingulida</taxon>
        <taxon>Linguloidea</taxon>
        <taxon>Lingulidae</taxon>
        <taxon>Lingula</taxon>
    </lineage>
</organism>
<dbReference type="STRING" id="7574.A0A1S3HLP4"/>
<reference evidence="10" key="1">
    <citation type="submission" date="2025-08" db="UniProtKB">
        <authorList>
            <consortium name="RefSeq"/>
        </authorList>
    </citation>
    <scope>IDENTIFICATION</scope>
    <source>
        <tissue evidence="10">Gonads</tissue>
    </source>
</reference>
<proteinExistence type="predicted"/>
<feature type="compositionally biased region" description="Polar residues" evidence="7">
    <location>
        <begin position="284"/>
        <end position="296"/>
    </location>
</feature>
<evidence type="ECO:0000313" key="9">
    <source>
        <dbReference type="Proteomes" id="UP000085678"/>
    </source>
</evidence>
<feature type="region of interest" description="Disordered" evidence="7">
    <location>
        <begin position="229"/>
        <end position="296"/>
    </location>
</feature>
<evidence type="ECO:0000256" key="2">
    <source>
        <dbReference type="ARBA" id="ARBA00022729"/>
    </source>
</evidence>
<dbReference type="SUPFAM" id="SSF63825">
    <property type="entry name" value="YWTD domain"/>
    <property type="match status" value="1"/>
</dbReference>
<dbReference type="InterPro" id="IPR000033">
    <property type="entry name" value="LDLR_classB_rpt"/>
</dbReference>
<dbReference type="SMART" id="SM00135">
    <property type="entry name" value="LY"/>
    <property type="match status" value="3"/>
</dbReference>
<evidence type="ECO:0000256" key="5">
    <source>
        <dbReference type="ARBA" id="ARBA00023180"/>
    </source>
</evidence>
<dbReference type="GeneID" id="106156352"/>
<evidence type="ECO:0000256" key="1">
    <source>
        <dbReference type="ARBA" id="ARBA00022536"/>
    </source>
</evidence>
<dbReference type="Pfam" id="PF00058">
    <property type="entry name" value="Ldl_recept_b"/>
    <property type="match status" value="1"/>
</dbReference>
<evidence type="ECO:0000256" key="8">
    <source>
        <dbReference type="SAM" id="Phobius"/>
    </source>
</evidence>
<dbReference type="Gene3D" id="2.120.10.30">
    <property type="entry name" value="TolB, C-terminal domain"/>
    <property type="match status" value="1"/>
</dbReference>
<keyword evidence="8" id="KW-1133">Transmembrane helix</keyword>
<dbReference type="GO" id="GO:0042813">
    <property type="term" value="F:Wnt receptor activity"/>
    <property type="evidence" value="ECO:0007669"/>
    <property type="project" value="TreeGrafter"/>
</dbReference>
<dbReference type="GO" id="GO:0060070">
    <property type="term" value="P:canonical Wnt signaling pathway"/>
    <property type="evidence" value="ECO:0007669"/>
    <property type="project" value="TreeGrafter"/>
</dbReference>
<feature type="repeat" description="LDL-receptor class B" evidence="6">
    <location>
        <begin position="29"/>
        <end position="72"/>
    </location>
</feature>
<accession>A0A1S3HLP4</accession>
<feature type="transmembrane region" description="Helical" evidence="8">
    <location>
        <begin position="316"/>
        <end position="340"/>
    </location>
</feature>
<evidence type="ECO:0000256" key="7">
    <source>
        <dbReference type="SAM" id="MobiDB-lite"/>
    </source>
</evidence>
<keyword evidence="3" id="KW-0677">Repeat</keyword>
<dbReference type="InterPro" id="IPR050778">
    <property type="entry name" value="Cueball_EGF_LRP_Nidogen"/>
</dbReference>
<evidence type="ECO:0000313" key="10">
    <source>
        <dbReference type="RefSeq" id="XP_013387020.1"/>
    </source>
</evidence>
<dbReference type="FunFam" id="2.120.10.30:FF:000241">
    <property type="entry name" value="Low-density lipoprotein receptor-related protein 6"/>
    <property type="match status" value="1"/>
</dbReference>
<keyword evidence="2" id="KW-0732">Signal</keyword>
<gene>
    <name evidence="10" type="primary">LOC106156352</name>
</gene>
<name>A0A1S3HLP4_LINAN</name>
<dbReference type="KEGG" id="lak:106156352"/>
<keyword evidence="1" id="KW-0245">EGF-like domain</keyword>
<protein>
    <submittedName>
        <fullName evidence="10">Low-density lipoprotein receptor-related protein 4-like</fullName>
    </submittedName>
</protein>
<keyword evidence="4" id="KW-1015">Disulfide bond</keyword>
<sequence length="425" mass="45822">MRLDGSQHKILLRTGLDMPRAITLDPVNGWMYWTDWGTEAKIERAHMDGENRQSVAYTDLSWPNGIDIDIPEQQLYWCDGNYSKIEVSDPDGSNRRSLIEAGDTLGGHYYGIAVDDQQIYFTDWKFNAWAFHRANKHDGSNSTVAGASFIPTARLTGVHVYRRSYHLSGSNGCSINNGGCPYLCLPKPNGRTCACPDELSGCISTTSATTSTTTVVTTKPTTITTTTTTPTTTITTTPTSTTPTTTKPTTTTISSTTTTPTTASTTPTTTTGTTTVSALPPTVTPASTTSNVTPTTEKNEARFEAVKGEDSASIPLVIGVAVATPLVTVILVVVIILVFLRRRRTPLPDPLNLHVPHLNPAFSDGPAPAPPKSPKGQLRVSTNSDYDTIPGDYLTSTADDTYEVPVTQEDQYSDYASILPQHVDV</sequence>
<evidence type="ECO:0000256" key="6">
    <source>
        <dbReference type="PROSITE-ProRule" id="PRU00461"/>
    </source>
</evidence>
<keyword evidence="5" id="KW-0325">Glycoprotein</keyword>
<evidence type="ECO:0000256" key="3">
    <source>
        <dbReference type="ARBA" id="ARBA00022737"/>
    </source>
</evidence>
<keyword evidence="8" id="KW-0472">Membrane</keyword>
<dbReference type="OrthoDB" id="6157061at2759"/>
<dbReference type="PANTHER" id="PTHR46513:SF13">
    <property type="entry name" value="EGF-LIKE DOMAIN-CONTAINING PROTEIN"/>
    <property type="match status" value="1"/>
</dbReference>
<dbReference type="InParanoid" id="A0A1S3HLP4"/>
<dbReference type="InterPro" id="IPR011042">
    <property type="entry name" value="6-blade_b-propeller_TolB-like"/>
</dbReference>
<keyword evidence="8" id="KW-0812">Transmembrane</keyword>
<feature type="region of interest" description="Disordered" evidence="7">
    <location>
        <begin position="362"/>
        <end position="385"/>
    </location>
</feature>
<feature type="repeat" description="LDL-receptor class B" evidence="6">
    <location>
        <begin position="73"/>
        <end position="118"/>
    </location>
</feature>
<dbReference type="Proteomes" id="UP000085678">
    <property type="component" value="Unplaced"/>
</dbReference>
<dbReference type="GO" id="GO:0005886">
    <property type="term" value="C:plasma membrane"/>
    <property type="evidence" value="ECO:0007669"/>
    <property type="project" value="TreeGrafter"/>
</dbReference>
<dbReference type="RefSeq" id="XP_013387020.1">
    <property type="nucleotide sequence ID" value="XM_013531566.1"/>
</dbReference>
<dbReference type="PROSITE" id="PS51120">
    <property type="entry name" value="LDLRB"/>
    <property type="match status" value="2"/>
</dbReference>
<dbReference type="AlphaFoldDB" id="A0A1S3HLP4"/>
<keyword evidence="9" id="KW-1185">Reference proteome</keyword>
<feature type="compositionally biased region" description="Low complexity" evidence="7">
    <location>
        <begin position="229"/>
        <end position="281"/>
    </location>
</feature>